<feature type="transmembrane region" description="Helical" evidence="1">
    <location>
        <begin position="141"/>
        <end position="163"/>
    </location>
</feature>
<dbReference type="Proteomes" id="UP000633219">
    <property type="component" value="Unassembled WGS sequence"/>
</dbReference>
<feature type="transmembrane region" description="Helical" evidence="1">
    <location>
        <begin position="23"/>
        <end position="41"/>
    </location>
</feature>
<feature type="transmembrane region" description="Helical" evidence="1">
    <location>
        <begin position="169"/>
        <end position="186"/>
    </location>
</feature>
<organism evidence="2 3">
    <name type="scientific">Rhizobium setariae</name>
    <dbReference type="NCBI Taxonomy" id="2801340"/>
    <lineage>
        <taxon>Bacteria</taxon>
        <taxon>Pseudomonadati</taxon>
        <taxon>Pseudomonadota</taxon>
        <taxon>Alphaproteobacteria</taxon>
        <taxon>Hyphomicrobiales</taxon>
        <taxon>Rhizobiaceae</taxon>
        <taxon>Rhizobium/Agrobacterium group</taxon>
        <taxon>Rhizobium</taxon>
    </lineage>
</organism>
<protein>
    <recommendedName>
        <fullName evidence="4">O-antigen ligase domain-containing protein</fullName>
    </recommendedName>
</protein>
<feature type="transmembrane region" description="Helical" evidence="1">
    <location>
        <begin position="217"/>
        <end position="233"/>
    </location>
</feature>
<accession>A0A937CN34</accession>
<evidence type="ECO:0000313" key="3">
    <source>
        <dbReference type="Proteomes" id="UP000633219"/>
    </source>
</evidence>
<feature type="transmembrane region" description="Helical" evidence="1">
    <location>
        <begin position="238"/>
        <end position="256"/>
    </location>
</feature>
<dbReference type="AlphaFoldDB" id="A0A937CN34"/>
<feature type="transmembrane region" description="Helical" evidence="1">
    <location>
        <begin position="354"/>
        <end position="375"/>
    </location>
</feature>
<feature type="transmembrane region" description="Helical" evidence="1">
    <location>
        <begin position="53"/>
        <end position="74"/>
    </location>
</feature>
<sequence>MAVLPDETPVPGLMTRLSRMDRFGLFLAGFILAYAAASFALEHVLGVIGFAKAPYLNAITYLYALGFIVLGIAFNKVDLGFAMPHPLGALMLAVLFISAVIGISNGNASQYIVGWSLYIVTGVLAFQFFRHPKGIEVTASGTVATLFSPAFLLLVLLFAFLSIFNKDNHYQYVLFEVIAIYAVLLRPRIIEKALGAAIYLCIHLGSNDGFVQVEINRASILAVGAIGFLWLLYRRHLVVLFFVIFAAIGGLLYALSLDDQVVEDLPRNIKEAILLMKGDDIYNHISSYQRVYEGQKVMEDFQAASDTEWLFGKGLGRTVDMTGAADKTPGQHALLGATEVHNVHFLHFAVFHKFGLAGLGLLVVFGAGLIWMFAVDLAGGRMSDATLFFYFYLFYNFVFAFPASNFLIANPLWPAFLGLLCKIRSAPATSPALTEFARPL</sequence>
<evidence type="ECO:0008006" key="4">
    <source>
        <dbReference type="Google" id="ProtNLM"/>
    </source>
</evidence>
<feature type="transmembrane region" description="Helical" evidence="1">
    <location>
        <begin position="387"/>
        <end position="408"/>
    </location>
</feature>
<feature type="transmembrane region" description="Helical" evidence="1">
    <location>
        <begin position="110"/>
        <end position="129"/>
    </location>
</feature>
<dbReference type="RefSeq" id="WP_201663572.1">
    <property type="nucleotide sequence ID" value="NZ_JAEQNC010000018.1"/>
</dbReference>
<keyword evidence="1" id="KW-0472">Membrane</keyword>
<proteinExistence type="predicted"/>
<keyword evidence="3" id="KW-1185">Reference proteome</keyword>
<dbReference type="EMBL" id="JAEQNC010000018">
    <property type="protein sequence ID" value="MBL0375020.1"/>
    <property type="molecule type" value="Genomic_DNA"/>
</dbReference>
<evidence type="ECO:0000256" key="1">
    <source>
        <dbReference type="SAM" id="Phobius"/>
    </source>
</evidence>
<keyword evidence="1" id="KW-1133">Transmembrane helix</keyword>
<feature type="transmembrane region" description="Helical" evidence="1">
    <location>
        <begin position="86"/>
        <end position="104"/>
    </location>
</feature>
<comment type="caution">
    <text evidence="2">The sequence shown here is derived from an EMBL/GenBank/DDBJ whole genome shotgun (WGS) entry which is preliminary data.</text>
</comment>
<keyword evidence="1" id="KW-0812">Transmembrane</keyword>
<gene>
    <name evidence="2" type="ORF">JJB09_23680</name>
</gene>
<evidence type="ECO:0000313" key="2">
    <source>
        <dbReference type="EMBL" id="MBL0375020.1"/>
    </source>
</evidence>
<reference evidence="2" key="1">
    <citation type="submission" date="2021-01" db="EMBL/GenBank/DDBJ databases">
        <title>Rhizobium sp. strain KVB221 16S ribosomal RNA gene Genome sequencing and assembly.</title>
        <authorList>
            <person name="Kang M."/>
        </authorList>
    </citation>
    <scope>NUCLEOTIDE SEQUENCE</scope>
    <source>
        <strain evidence="2">KVB221</strain>
    </source>
</reference>
<name>A0A937CN34_9HYPH</name>